<dbReference type="GO" id="GO:0002953">
    <property type="term" value="F:5'-deoxynucleotidase activity"/>
    <property type="evidence" value="ECO:0007669"/>
    <property type="project" value="UniProtKB-EC"/>
</dbReference>
<reference evidence="9 10" key="1">
    <citation type="journal article" date="2015" name="Nature">
        <title>rRNA introns, odd ribosomes, and small enigmatic genomes across a large radiation of phyla.</title>
        <authorList>
            <person name="Brown C.T."/>
            <person name="Hug L.A."/>
            <person name="Thomas B.C."/>
            <person name="Sharon I."/>
            <person name="Castelle C.J."/>
            <person name="Singh A."/>
            <person name="Wilkins M.J."/>
            <person name="Williams K.H."/>
            <person name="Banfield J.F."/>
        </authorList>
    </citation>
    <scope>NUCLEOTIDE SEQUENCE [LARGE SCALE GENOMIC DNA]</scope>
</reference>
<dbReference type="Pfam" id="PF13023">
    <property type="entry name" value="HD_3"/>
    <property type="match status" value="1"/>
</dbReference>
<comment type="catalytic activity">
    <reaction evidence="1">
        <text>a 2'-deoxyribonucleoside 5'-phosphate + H2O = a 2'-deoxyribonucleoside + phosphate</text>
        <dbReference type="Rhea" id="RHEA:36167"/>
        <dbReference type="ChEBI" id="CHEBI:15377"/>
        <dbReference type="ChEBI" id="CHEBI:18274"/>
        <dbReference type="ChEBI" id="CHEBI:43474"/>
        <dbReference type="ChEBI" id="CHEBI:65317"/>
        <dbReference type="EC" id="3.1.3.89"/>
    </reaction>
</comment>
<dbReference type="Gene3D" id="1.10.3210.10">
    <property type="entry name" value="Hypothetical protein af1432"/>
    <property type="match status" value="1"/>
</dbReference>
<feature type="domain" description="HD/PDEase" evidence="8">
    <location>
        <begin position="14"/>
        <end position="127"/>
    </location>
</feature>
<dbReference type="GO" id="GO:0005737">
    <property type="term" value="C:cytoplasm"/>
    <property type="evidence" value="ECO:0007669"/>
    <property type="project" value="TreeGrafter"/>
</dbReference>
<name>A0A0G0W9S7_UNCC2</name>
<proteinExistence type="predicted"/>
<evidence type="ECO:0000256" key="2">
    <source>
        <dbReference type="ARBA" id="ARBA00001936"/>
    </source>
</evidence>
<sequence length="175" mass="20103">MLKHVGWNLIGNENPHSVADHTTRAAQIGFILAKMENYKDPHEVSTMVVFHDMEECRVGDYHKVANRYIRVNKLEVVKEQTIGLGEIGKEIREMWEHVENKDTAAGKIAKDADLLETAFAAKEYMEKGYKNAEDWIKNVRKRLITESALKLVDDLANANSNDWWQGLKEIPDVIR</sequence>
<dbReference type="AlphaFoldDB" id="A0A0G0W9S7"/>
<dbReference type="PANTHER" id="PTHR11845:SF13">
    <property type="entry name" value="5'-DEOXYNUCLEOTIDASE HDDC2"/>
    <property type="match status" value="1"/>
</dbReference>
<evidence type="ECO:0000256" key="6">
    <source>
        <dbReference type="ARBA" id="ARBA00022723"/>
    </source>
</evidence>
<dbReference type="Proteomes" id="UP000033869">
    <property type="component" value="Unassembled WGS sequence"/>
</dbReference>
<protein>
    <recommendedName>
        <fullName evidence="5">5'-deoxynucleotidase</fullName>
        <ecNumber evidence="5">3.1.3.89</ecNumber>
    </recommendedName>
</protein>
<dbReference type="PANTHER" id="PTHR11845">
    <property type="entry name" value="5'-DEOXYNUCLEOTIDASE HDDC2"/>
    <property type="match status" value="1"/>
</dbReference>
<dbReference type="EMBL" id="LCBL01000001">
    <property type="protein sequence ID" value="KKS09754.1"/>
    <property type="molecule type" value="Genomic_DNA"/>
</dbReference>
<gene>
    <name evidence="9" type="ORF">UU65_C0001G0159</name>
</gene>
<evidence type="ECO:0000256" key="1">
    <source>
        <dbReference type="ARBA" id="ARBA00001638"/>
    </source>
</evidence>
<evidence type="ECO:0000256" key="4">
    <source>
        <dbReference type="ARBA" id="ARBA00011738"/>
    </source>
</evidence>
<keyword evidence="6" id="KW-0479">Metal-binding</keyword>
<comment type="cofactor">
    <cofactor evidence="2">
        <name>Mn(2+)</name>
        <dbReference type="ChEBI" id="CHEBI:29035"/>
    </cofactor>
</comment>
<keyword evidence="7 9" id="KW-0378">Hydrolase</keyword>
<dbReference type="InterPro" id="IPR006674">
    <property type="entry name" value="HD_domain"/>
</dbReference>
<accession>A0A0G0W9S7</accession>
<dbReference type="GO" id="GO:0046872">
    <property type="term" value="F:metal ion binding"/>
    <property type="evidence" value="ECO:0007669"/>
    <property type="project" value="UniProtKB-KW"/>
</dbReference>
<comment type="subunit">
    <text evidence="4">Homodimer.</text>
</comment>
<comment type="cofactor">
    <cofactor evidence="3">
        <name>Co(2+)</name>
        <dbReference type="ChEBI" id="CHEBI:48828"/>
    </cofactor>
</comment>
<dbReference type="EC" id="3.1.3.89" evidence="5"/>
<evidence type="ECO:0000313" key="10">
    <source>
        <dbReference type="Proteomes" id="UP000033869"/>
    </source>
</evidence>
<evidence type="ECO:0000256" key="5">
    <source>
        <dbReference type="ARBA" id="ARBA00012964"/>
    </source>
</evidence>
<evidence type="ECO:0000256" key="3">
    <source>
        <dbReference type="ARBA" id="ARBA00001941"/>
    </source>
</evidence>
<evidence type="ECO:0000259" key="8">
    <source>
        <dbReference type="SMART" id="SM00471"/>
    </source>
</evidence>
<dbReference type="SUPFAM" id="SSF109604">
    <property type="entry name" value="HD-domain/PDEase-like"/>
    <property type="match status" value="1"/>
</dbReference>
<organism evidence="9 10">
    <name type="scientific">candidate division CPR2 bacterium GW2011_GWC1_41_48</name>
    <dbReference type="NCBI Taxonomy" id="1618344"/>
    <lineage>
        <taxon>Bacteria</taxon>
        <taxon>Bacteria division CPR2</taxon>
    </lineage>
</organism>
<evidence type="ECO:0000256" key="7">
    <source>
        <dbReference type="ARBA" id="ARBA00022801"/>
    </source>
</evidence>
<dbReference type="InterPro" id="IPR039356">
    <property type="entry name" value="YfbR/HDDC2"/>
</dbReference>
<dbReference type="SMART" id="SM00471">
    <property type="entry name" value="HDc"/>
    <property type="match status" value="1"/>
</dbReference>
<comment type="caution">
    <text evidence="9">The sequence shown here is derived from an EMBL/GenBank/DDBJ whole genome shotgun (WGS) entry which is preliminary data.</text>
</comment>
<dbReference type="InterPro" id="IPR003607">
    <property type="entry name" value="HD/PDEase_dom"/>
</dbReference>
<evidence type="ECO:0000313" key="9">
    <source>
        <dbReference type="EMBL" id="KKS09754.1"/>
    </source>
</evidence>